<accession>A0A660SET4</accession>
<dbReference type="EMBL" id="QNBE01000154">
    <property type="protein sequence ID" value="RKX68520.1"/>
    <property type="molecule type" value="Genomic_DNA"/>
</dbReference>
<dbReference type="PANTHER" id="PTHR42754">
    <property type="entry name" value="ENDOGLUCANASE"/>
    <property type="match status" value="1"/>
</dbReference>
<organism evidence="1 2">
    <name type="scientific">candidate division WOR-3 bacterium</name>
    <dbReference type="NCBI Taxonomy" id="2052148"/>
    <lineage>
        <taxon>Bacteria</taxon>
        <taxon>Bacteria division WOR-3</taxon>
    </lineage>
</organism>
<name>A0A660SET4_UNCW3</name>
<protein>
    <recommendedName>
        <fullName evidence="3">T9SS type A sorting domain-containing protein</fullName>
    </recommendedName>
</protein>
<dbReference type="Proteomes" id="UP000268469">
    <property type="component" value="Unassembled WGS sequence"/>
</dbReference>
<reference evidence="1 2" key="1">
    <citation type="submission" date="2018-06" db="EMBL/GenBank/DDBJ databases">
        <title>Extensive metabolic versatility and redundancy in microbially diverse, dynamic hydrothermal sediments.</title>
        <authorList>
            <person name="Dombrowski N."/>
            <person name="Teske A."/>
            <person name="Baker B.J."/>
        </authorList>
    </citation>
    <scope>NUCLEOTIDE SEQUENCE [LARGE SCALE GENOMIC DNA]</scope>
    <source>
        <strain evidence="1">B36_G15</strain>
    </source>
</reference>
<proteinExistence type="predicted"/>
<evidence type="ECO:0008006" key="3">
    <source>
        <dbReference type="Google" id="ProtNLM"/>
    </source>
</evidence>
<evidence type="ECO:0000313" key="2">
    <source>
        <dbReference type="Proteomes" id="UP000268469"/>
    </source>
</evidence>
<dbReference type="Gene3D" id="2.60.40.4070">
    <property type="match status" value="1"/>
</dbReference>
<dbReference type="AlphaFoldDB" id="A0A660SET4"/>
<evidence type="ECO:0000313" key="1">
    <source>
        <dbReference type="EMBL" id="RKX68520.1"/>
    </source>
</evidence>
<sequence>MLTSAVTFERYYGGHHHQKGYTVHATSDGGYAIIGSTAAAKIYFVKTDSLGDTLWTKSYYYGGYAHIDIGYSFQSLSKEGYIITGYKDSSYSLPPYPDLRLIKISSSGDSIWTKLYGGDSLDIGYWIEITPDSCFIIVGETKSFGQGNSDVWLIKTDSVGNILWSKTYGGASYDMGRVVKNTPDGGFIIVGSTYSFGNGFRDVYLIKVDSLGNLIWQKAYGGDGYEWGHDVEVTTEGYIICGQTNSFGFGAQDILLIKTDTLGDTIWMRTYGGPFDDIGYAVTPTHDGGYAICGYTDSYGAGGGDLYLFKVDSLGNQLWSKTYGGVKEDCGYDVEEVRDCGFIITGYTYSSPNDTLHSDLYLIKTDSLGNVMVEEGFSTQAGWHRPGLFCHPNPFRDQAVITGCGGDLSIYDSAGRRVRSFSFCNSIRWDGCDDSGRPLPSGIYFVNSTHHELIKVVKLK</sequence>
<dbReference type="PANTHER" id="PTHR42754:SF1">
    <property type="entry name" value="LIPOPROTEIN"/>
    <property type="match status" value="1"/>
</dbReference>
<gene>
    <name evidence="1" type="ORF">DRP53_10595</name>
</gene>
<comment type="caution">
    <text evidence="1">The sequence shown here is derived from an EMBL/GenBank/DDBJ whole genome shotgun (WGS) entry which is preliminary data.</text>
</comment>